<proteinExistence type="inferred from homology"/>
<keyword evidence="6" id="KW-1185">Reference proteome</keyword>
<dbReference type="Gene3D" id="3.90.550.10">
    <property type="entry name" value="Spore Coat Polysaccharide Biosynthesis Protein SpsA, Chain A"/>
    <property type="match status" value="1"/>
</dbReference>
<gene>
    <name evidence="5" type="ORF">FRY98_23125</name>
</gene>
<dbReference type="PANTHER" id="PTHR22916:SF51">
    <property type="entry name" value="GLYCOSYLTRANSFERASE EPSH-RELATED"/>
    <property type="match status" value="1"/>
</dbReference>
<keyword evidence="2" id="KW-0328">Glycosyltransferase</keyword>
<dbReference type="InterPro" id="IPR029044">
    <property type="entry name" value="Nucleotide-diphossugar_trans"/>
</dbReference>
<evidence type="ECO:0000313" key="5">
    <source>
        <dbReference type="EMBL" id="TYA10688.1"/>
    </source>
</evidence>
<accession>A0A5D0CLG6</accession>
<dbReference type="RefSeq" id="WP_148456584.1">
    <property type="nucleotide sequence ID" value="NZ_VSDO01000005.1"/>
</dbReference>
<evidence type="ECO:0000256" key="3">
    <source>
        <dbReference type="ARBA" id="ARBA00022679"/>
    </source>
</evidence>
<comment type="caution">
    <text evidence="5">The sequence shown here is derived from an EMBL/GenBank/DDBJ whole genome shotgun (WGS) entry which is preliminary data.</text>
</comment>
<organism evidence="5 6">
    <name type="scientific">Paenibacillus faecis</name>
    <dbReference type="NCBI Taxonomy" id="862114"/>
    <lineage>
        <taxon>Bacteria</taxon>
        <taxon>Bacillati</taxon>
        <taxon>Bacillota</taxon>
        <taxon>Bacilli</taxon>
        <taxon>Bacillales</taxon>
        <taxon>Paenibacillaceae</taxon>
        <taxon>Paenibacillus</taxon>
    </lineage>
</organism>
<dbReference type="PANTHER" id="PTHR22916">
    <property type="entry name" value="GLYCOSYLTRANSFERASE"/>
    <property type="match status" value="1"/>
</dbReference>
<keyword evidence="3 5" id="KW-0808">Transferase</keyword>
<evidence type="ECO:0000256" key="2">
    <source>
        <dbReference type="ARBA" id="ARBA00022676"/>
    </source>
</evidence>
<dbReference type="GO" id="GO:0016757">
    <property type="term" value="F:glycosyltransferase activity"/>
    <property type="evidence" value="ECO:0007669"/>
    <property type="project" value="UniProtKB-KW"/>
</dbReference>
<comment type="similarity">
    <text evidence="1">Belongs to the glycosyltransferase 2 family.</text>
</comment>
<evidence type="ECO:0000313" key="6">
    <source>
        <dbReference type="Proteomes" id="UP000325218"/>
    </source>
</evidence>
<protein>
    <submittedName>
        <fullName evidence="5">Glycosyltransferase family 2 protein</fullName>
    </submittedName>
</protein>
<feature type="domain" description="Glycosyltransferase 2-like" evidence="4">
    <location>
        <begin position="5"/>
        <end position="108"/>
    </location>
</feature>
<dbReference type="AlphaFoldDB" id="A0A5D0CLG6"/>
<dbReference type="Proteomes" id="UP000325218">
    <property type="component" value="Unassembled WGS sequence"/>
</dbReference>
<evidence type="ECO:0000259" key="4">
    <source>
        <dbReference type="Pfam" id="PF00535"/>
    </source>
</evidence>
<dbReference type="EMBL" id="VSDO01000005">
    <property type="protein sequence ID" value="TYA10688.1"/>
    <property type="molecule type" value="Genomic_DNA"/>
</dbReference>
<reference evidence="5 6" key="1">
    <citation type="submission" date="2019-08" db="EMBL/GenBank/DDBJ databases">
        <title>Genome sequencing of Paenibacillus faecis DSM 23593(T).</title>
        <authorList>
            <person name="Kook J.-K."/>
            <person name="Park S.-N."/>
            <person name="Lim Y.K."/>
        </authorList>
    </citation>
    <scope>NUCLEOTIDE SEQUENCE [LARGE SCALE GENOMIC DNA]</scope>
    <source>
        <strain evidence="5 6">DSM 23593</strain>
    </source>
</reference>
<evidence type="ECO:0000256" key="1">
    <source>
        <dbReference type="ARBA" id="ARBA00006739"/>
    </source>
</evidence>
<dbReference type="SUPFAM" id="SSF53448">
    <property type="entry name" value="Nucleotide-diphospho-sugar transferases"/>
    <property type="match status" value="1"/>
</dbReference>
<dbReference type="InterPro" id="IPR001173">
    <property type="entry name" value="Glyco_trans_2-like"/>
</dbReference>
<dbReference type="Pfam" id="PF00535">
    <property type="entry name" value="Glycos_transf_2"/>
    <property type="match status" value="1"/>
</dbReference>
<dbReference type="CDD" id="cd00761">
    <property type="entry name" value="Glyco_tranf_GTA_type"/>
    <property type="match status" value="1"/>
</dbReference>
<name>A0A5D0CLG6_9BACL</name>
<sequence length="338" mass="39350">MKLLSIVIPCYNSQDYMRYCIESLLPGGDRVEVIVVNDGSRDQTADIANEYAERYPTIVKAVHQENGGHGAAVNAGIRHASGLYFKVVDSDDWVDIRAYLKIVKALSDLASQHKTVDMLISNFVYEKEGAKYRKIMKYNDVLPEGKVFTWDEVKPFRKGQYILMHSVIYRTQLLRDCGLELPKHTFYVDNLFVYTPLEHVKTMYYLNVDFYRYYIGREDQSVQESIMIKRIDQQLKVNKLMIEQVELERIQNENLRRYMLKHLEIVTVVSVILLIRSGTVENLQKRKELWKYIKEKDVRLYRHLKYGIMGGLISLPGRAGRSISVGAYKISQRLVGFN</sequence>
<dbReference type="OrthoDB" id="396512at2"/>